<dbReference type="GO" id="GO:0006559">
    <property type="term" value="P:L-phenylalanine catabolic process"/>
    <property type="evidence" value="ECO:0007669"/>
    <property type="project" value="UniProtKB-UniPathway"/>
</dbReference>
<dbReference type="InterPro" id="IPR005959">
    <property type="entry name" value="Fumarylacetoacetase"/>
</dbReference>
<feature type="binding site" evidence="13">
    <location>
        <position position="241"/>
    </location>
    <ligand>
        <name>Ca(2+)</name>
        <dbReference type="ChEBI" id="CHEBI:29108"/>
    </ligand>
</feature>
<feature type="binding site" evidence="12">
    <location>
        <position position="367"/>
    </location>
    <ligand>
        <name>substrate</name>
    </ligand>
</feature>
<feature type="binding site" evidence="12">
    <location>
        <position position="151"/>
    </location>
    <ligand>
        <name>substrate</name>
    </ligand>
</feature>
<keyword evidence="5 13" id="KW-0479">Metal-binding</keyword>
<dbReference type="Pfam" id="PF09298">
    <property type="entry name" value="FAA_hydrolase_N"/>
    <property type="match status" value="1"/>
</dbReference>
<dbReference type="PANTHER" id="PTHR43069">
    <property type="entry name" value="FUMARYLACETOACETASE"/>
    <property type="match status" value="1"/>
</dbReference>
<dbReference type="AlphaFoldDB" id="A0A0D1L9P8"/>
<dbReference type="NCBIfam" id="TIGR01266">
    <property type="entry name" value="fum_ac_acetase"/>
    <property type="match status" value="1"/>
</dbReference>
<dbReference type="SUPFAM" id="SSF56529">
    <property type="entry name" value="FAH"/>
    <property type="match status" value="1"/>
</dbReference>
<evidence type="ECO:0000256" key="1">
    <source>
        <dbReference type="ARBA" id="ARBA00001913"/>
    </source>
</evidence>
<dbReference type="InterPro" id="IPR015377">
    <property type="entry name" value="Fumarylacetoacetase_N"/>
</dbReference>
<feature type="binding site" evidence="13">
    <location>
        <position position="261"/>
    </location>
    <ligand>
        <name>Mg(2+)</name>
        <dbReference type="ChEBI" id="CHEBI:18420"/>
    </ligand>
</feature>
<feature type="region of interest" description="Disordered" evidence="14">
    <location>
        <begin position="362"/>
        <end position="382"/>
    </location>
</feature>
<accession>A0A0D1L9P8</accession>
<comment type="cofactor">
    <cofactor evidence="1 13">
        <name>Ca(2+)</name>
        <dbReference type="ChEBI" id="CHEBI:29108"/>
    </cofactor>
</comment>
<evidence type="ECO:0000256" key="8">
    <source>
        <dbReference type="ARBA" id="ARBA00022842"/>
    </source>
</evidence>
<comment type="cofactor">
    <cofactor evidence="2 13">
        <name>Mg(2+)</name>
        <dbReference type="ChEBI" id="CHEBI:18420"/>
    </cofactor>
</comment>
<keyword evidence="8 13" id="KW-0460">Magnesium</keyword>
<keyword evidence="10" id="KW-0585">Phenylalanine catabolism</keyword>
<comment type="pathway">
    <text evidence="3">Amino-acid degradation; L-phenylalanine degradation; acetoacetate and fumarate from L-phenylalanine: step 6/6.</text>
</comment>
<evidence type="ECO:0000256" key="12">
    <source>
        <dbReference type="PIRSR" id="PIRSR605959-2"/>
    </source>
</evidence>
<dbReference type="GO" id="GO:0046872">
    <property type="term" value="F:metal ion binding"/>
    <property type="evidence" value="ECO:0007669"/>
    <property type="project" value="UniProtKB-KW"/>
</dbReference>
<evidence type="ECO:0000256" key="9">
    <source>
        <dbReference type="ARBA" id="ARBA00022878"/>
    </source>
</evidence>
<dbReference type="Gene3D" id="3.90.850.10">
    <property type="entry name" value="Fumarylacetoacetase-like, C-terminal domain"/>
    <property type="match status" value="1"/>
</dbReference>
<dbReference type="UniPathway" id="UPA00139">
    <property type="reaction ID" value="UER00341"/>
</dbReference>
<gene>
    <name evidence="17" type="ORF">TL10_21520</name>
</gene>
<evidence type="ECO:0000256" key="6">
    <source>
        <dbReference type="ARBA" id="ARBA00022801"/>
    </source>
</evidence>
<dbReference type="PATRIC" id="fig|280871.6.peg.4453"/>
<evidence type="ECO:0000256" key="5">
    <source>
        <dbReference type="ARBA" id="ARBA00022723"/>
    </source>
</evidence>
<feature type="binding site" evidence="12">
    <location>
        <position position="252"/>
    </location>
    <ligand>
        <name>substrate</name>
    </ligand>
</feature>
<evidence type="ECO:0000313" key="17">
    <source>
        <dbReference type="EMBL" id="KIU14952.1"/>
    </source>
</evidence>
<dbReference type="GO" id="GO:0004334">
    <property type="term" value="F:fumarylacetoacetase activity"/>
    <property type="evidence" value="ECO:0007669"/>
    <property type="project" value="UniProtKB-EC"/>
</dbReference>
<evidence type="ECO:0000256" key="7">
    <source>
        <dbReference type="ARBA" id="ARBA00022837"/>
    </source>
</evidence>
<evidence type="ECO:0000313" key="18">
    <source>
        <dbReference type="Proteomes" id="UP000032221"/>
    </source>
</evidence>
<dbReference type="PANTHER" id="PTHR43069:SF2">
    <property type="entry name" value="FUMARYLACETOACETASE"/>
    <property type="match status" value="1"/>
</dbReference>
<feature type="domain" description="Fumarylacetoacetase N-terminal" evidence="16">
    <location>
        <begin position="28"/>
        <end position="127"/>
    </location>
</feature>
<evidence type="ECO:0000256" key="4">
    <source>
        <dbReference type="ARBA" id="ARBA00012094"/>
    </source>
</evidence>
<keyword evidence="9" id="KW-0828">Tyrosine catabolism</keyword>
<evidence type="ECO:0000256" key="10">
    <source>
        <dbReference type="ARBA" id="ARBA00023232"/>
    </source>
</evidence>
<dbReference type="InterPro" id="IPR011234">
    <property type="entry name" value="Fumarylacetoacetase-like_C"/>
</dbReference>
<evidence type="ECO:0000256" key="2">
    <source>
        <dbReference type="ARBA" id="ARBA00001946"/>
    </source>
</evidence>
<protein>
    <recommendedName>
        <fullName evidence="4">fumarylacetoacetase</fullName>
        <ecNumber evidence="4">3.7.1.2</ecNumber>
    </recommendedName>
</protein>
<organism evidence="17 18">
    <name type="scientific">Mycolicibacterium llatzerense</name>
    <dbReference type="NCBI Taxonomy" id="280871"/>
    <lineage>
        <taxon>Bacteria</taxon>
        <taxon>Bacillati</taxon>
        <taxon>Actinomycetota</taxon>
        <taxon>Actinomycetes</taxon>
        <taxon>Mycobacteriales</taxon>
        <taxon>Mycobacteriaceae</taxon>
        <taxon>Mycolicibacterium</taxon>
    </lineage>
</organism>
<dbReference type="EMBL" id="JXST01000034">
    <property type="protein sequence ID" value="KIU14952.1"/>
    <property type="molecule type" value="Genomic_DNA"/>
</dbReference>
<evidence type="ECO:0000256" key="14">
    <source>
        <dbReference type="SAM" id="MobiDB-lite"/>
    </source>
</evidence>
<feature type="binding site" evidence="13">
    <location>
        <position position="135"/>
    </location>
    <ligand>
        <name>Ca(2+)</name>
        <dbReference type="ChEBI" id="CHEBI:29108"/>
    </ligand>
</feature>
<proteinExistence type="predicted"/>
<sequence length="437" mass="46518">MTALDFTHDPSRRSWVTTAKAGSGFPLQNLPFGVVAGAAGEPHGVVRIGDDVLDLGGLATSGLLTDEAHAAAEAAAHGTLNALFALGSGPRTALRRELHALLAEGAPHQQTVAGLLTPLKEVDVLLPARIGDYTDFYVGIHHARNIGALFRPDSPLLPNYKWVPIGYHGRASSVRVSGTPITRPHGQLKAGDASAPELEPTRRMDFELELGVWIGPGNRLGAPVSLDDAESHVAGYCLLNDWSARDVQAWEYQPLGPFLAKSFGTTVSPWVITPEALAPFRIPAARLEEDPAPLPYLDSPLHRAQGRLDIELQALIWTARMREVGDAPQLISRSSSRHMYWSVAQMVTHHTSNGCNLQPGDLLGSGTLSGPTAGSEGSLMEASHGGKELITLPNGETRTFLEDGDEVMLTARAHRPGAANIGFGECAGVVEPAITYP</sequence>
<comment type="caution">
    <text evidence="17">The sequence shown here is derived from an EMBL/GenBank/DDBJ whole genome shotgun (WGS) entry which is preliminary data.</text>
</comment>
<dbReference type="GO" id="GO:0006572">
    <property type="term" value="P:L-tyrosine catabolic process"/>
    <property type="evidence" value="ECO:0007669"/>
    <property type="project" value="UniProtKB-KW"/>
</dbReference>
<dbReference type="OrthoDB" id="2273115at2"/>
<feature type="domain" description="Fumarylacetoacetase-like C-terminal" evidence="15">
    <location>
        <begin position="161"/>
        <end position="428"/>
    </location>
</feature>
<feature type="binding site" evidence="12">
    <location>
        <position position="137"/>
    </location>
    <ligand>
        <name>substrate</name>
    </ligand>
</feature>
<feature type="active site" description="Proton acceptor" evidence="11">
    <location>
        <position position="142"/>
    </location>
</feature>
<dbReference type="SUPFAM" id="SSF63433">
    <property type="entry name" value="Fumarylacetoacetate hydrolase, FAH, N-terminal domain"/>
    <property type="match status" value="1"/>
</dbReference>
<reference evidence="17 18" key="1">
    <citation type="submission" date="2015-01" db="EMBL/GenBank/DDBJ databases">
        <title>Genome sequence of Mycobacterium llatzerense and Mycobacterium immunogenum recovered from brain abscess.</title>
        <authorList>
            <person name="Greninger A.L."/>
            <person name="Langelier C."/>
            <person name="Cunningham G."/>
            <person name="Chiu C.Y."/>
            <person name="Miller S."/>
        </authorList>
    </citation>
    <scope>NUCLEOTIDE SEQUENCE [LARGE SCALE GENOMIC DNA]</scope>
    <source>
        <strain evidence="17 18">CLUC14</strain>
    </source>
</reference>
<keyword evidence="7 13" id="KW-0106">Calcium</keyword>
<dbReference type="EC" id="3.7.1.2" evidence="4"/>
<keyword evidence="18" id="KW-1185">Reference proteome</keyword>
<evidence type="ECO:0000259" key="16">
    <source>
        <dbReference type="Pfam" id="PF09298"/>
    </source>
</evidence>
<dbReference type="Pfam" id="PF01557">
    <property type="entry name" value="FAA_hydrolase"/>
    <property type="match status" value="1"/>
</dbReference>
<evidence type="ECO:0000256" key="3">
    <source>
        <dbReference type="ARBA" id="ARBA00004782"/>
    </source>
</evidence>
<dbReference type="InterPro" id="IPR036462">
    <property type="entry name" value="Fumarylacetoacetase_N_sf"/>
</dbReference>
<dbReference type="GO" id="GO:1902000">
    <property type="term" value="P:homogentisate catabolic process"/>
    <property type="evidence" value="ECO:0007669"/>
    <property type="project" value="TreeGrafter"/>
</dbReference>
<dbReference type="RefSeq" id="WP_043987228.1">
    <property type="nucleotide sequence ID" value="NZ_JXST01000034.1"/>
</dbReference>
<evidence type="ECO:0000256" key="11">
    <source>
        <dbReference type="PIRSR" id="PIRSR605959-1"/>
    </source>
</evidence>
<name>A0A0D1L9P8_9MYCO</name>
<evidence type="ECO:0000259" key="15">
    <source>
        <dbReference type="Pfam" id="PF01557"/>
    </source>
</evidence>
<dbReference type="Gene3D" id="2.30.30.230">
    <property type="entry name" value="Fumarylacetoacetase, N-terminal domain"/>
    <property type="match status" value="1"/>
</dbReference>
<keyword evidence="6" id="KW-0378">Hydrolase</keyword>
<feature type="binding site" evidence="12">
    <location>
        <position position="248"/>
    </location>
    <ligand>
        <name>substrate</name>
    </ligand>
</feature>
<feature type="binding site" evidence="13">
    <location>
        <position position="241"/>
    </location>
    <ligand>
        <name>Mg(2+)</name>
        <dbReference type="ChEBI" id="CHEBI:18420"/>
    </ligand>
</feature>
<dbReference type="STRING" id="280871.TL10_21520"/>
<feature type="binding site" evidence="13">
    <location>
        <position position="265"/>
    </location>
    <ligand>
        <name>Mg(2+)</name>
        <dbReference type="ChEBI" id="CHEBI:18420"/>
    </ligand>
</feature>
<dbReference type="Proteomes" id="UP000032221">
    <property type="component" value="Unassembled WGS sequence"/>
</dbReference>
<feature type="binding site" evidence="13">
    <location>
        <position position="209"/>
    </location>
    <ligand>
        <name>Ca(2+)</name>
        <dbReference type="ChEBI" id="CHEBI:29108"/>
    </ligand>
</feature>
<evidence type="ECO:0000256" key="13">
    <source>
        <dbReference type="PIRSR" id="PIRSR605959-3"/>
    </source>
</evidence>
<dbReference type="InterPro" id="IPR036663">
    <property type="entry name" value="Fumarylacetoacetase_C_sf"/>
</dbReference>
<feature type="binding site" evidence="13">
    <location>
        <position position="207"/>
    </location>
    <ligand>
        <name>Ca(2+)</name>
        <dbReference type="ChEBI" id="CHEBI:29108"/>
    </ligand>
</feature>